<dbReference type="EMBL" id="VXRG01000041">
    <property type="protein sequence ID" value="MXY92774.1"/>
    <property type="molecule type" value="Genomic_DNA"/>
</dbReference>
<dbReference type="AlphaFoldDB" id="A0A6B0YNW6"/>
<dbReference type="Pfam" id="PF00293">
    <property type="entry name" value="NUDIX"/>
    <property type="match status" value="1"/>
</dbReference>
<dbReference type="SUPFAM" id="SSF55811">
    <property type="entry name" value="Nudix"/>
    <property type="match status" value="1"/>
</dbReference>
<dbReference type="InterPro" id="IPR015797">
    <property type="entry name" value="NUDIX_hydrolase-like_dom_sf"/>
</dbReference>
<dbReference type="PANTHER" id="PTHR43222:SF2">
    <property type="entry name" value="NUDIX HYDROLASE 23, CHLOROPLASTIC"/>
    <property type="match status" value="1"/>
</dbReference>
<keyword evidence="2 4" id="KW-0378">Hydrolase</keyword>
<dbReference type="InterPro" id="IPR000086">
    <property type="entry name" value="NUDIX_hydrolase_dom"/>
</dbReference>
<comment type="cofactor">
    <cofactor evidence="1">
        <name>Mg(2+)</name>
        <dbReference type="ChEBI" id="CHEBI:18420"/>
    </cofactor>
</comment>
<sequence length="199" mass="21914">MDGLSSASNSAQVYHFYRPGAILAGMNRRFRFCPFCASPVVEEVRFNALRPVCSACGFVQFPDPKVAVIALVLHQCKVLLVQRAVDPAKGKWSLPGGYMDAGEMPREALKRELREEVGMQANIGELIEIFPMVNDEGDRIGIVLAFQSEPSDSPEIPFVADDAQDAGWFSADQIPAELAFESTESLLQNWKASTFQTPD</sequence>
<protein>
    <submittedName>
        <fullName evidence="6">NUDIX hydrolase</fullName>
    </submittedName>
</protein>
<organism evidence="6">
    <name type="scientific">Caldilineaceae bacterium SB0664_bin_27</name>
    <dbReference type="NCBI Taxonomy" id="2605260"/>
    <lineage>
        <taxon>Bacteria</taxon>
        <taxon>Bacillati</taxon>
        <taxon>Chloroflexota</taxon>
        <taxon>Caldilineae</taxon>
        <taxon>Caldilineales</taxon>
        <taxon>Caldilineaceae</taxon>
    </lineage>
</organism>
<evidence type="ECO:0000256" key="2">
    <source>
        <dbReference type="ARBA" id="ARBA00022801"/>
    </source>
</evidence>
<reference evidence="6" key="1">
    <citation type="submission" date="2019-09" db="EMBL/GenBank/DDBJ databases">
        <title>Characterisation of the sponge microbiome using genome-centric metagenomics.</title>
        <authorList>
            <person name="Engelberts J.P."/>
            <person name="Robbins S.J."/>
            <person name="De Goeij J.M."/>
            <person name="Aranda M."/>
            <person name="Bell S.C."/>
            <person name="Webster N.S."/>
        </authorList>
    </citation>
    <scope>NUCLEOTIDE SEQUENCE</scope>
    <source>
        <strain evidence="6">SB0664_bin_27</strain>
    </source>
</reference>
<dbReference type="GO" id="GO:0016787">
    <property type="term" value="F:hydrolase activity"/>
    <property type="evidence" value="ECO:0007669"/>
    <property type="project" value="UniProtKB-KW"/>
</dbReference>
<keyword evidence="3" id="KW-0460">Magnesium</keyword>
<dbReference type="InterPro" id="IPR020476">
    <property type="entry name" value="Nudix_hydrolase"/>
</dbReference>
<dbReference type="PROSITE" id="PS51462">
    <property type="entry name" value="NUDIX"/>
    <property type="match status" value="1"/>
</dbReference>
<dbReference type="PRINTS" id="PR00502">
    <property type="entry name" value="NUDIXFAMILY"/>
</dbReference>
<comment type="similarity">
    <text evidence="4">Belongs to the Nudix hydrolase family.</text>
</comment>
<evidence type="ECO:0000313" key="6">
    <source>
        <dbReference type="EMBL" id="MXY92774.1"/>
    </source>
</evidence>
<dbReference type="Gene3D" id="3.90.79.10">
    <property type="entry name" value="Nucleoside Triphosphate Pyrophosphohydrolase"/>
    <property type="match status" value="1"/>
</dbReference>
<evidence type="ECO:0000259" key="5">
    <source>
        <dbReference type="PROSITE" id="PS51462"/>
    </source>
</evidence>
<name>A0A6B0YNW6_9CHLR</name>
<accession>A0A6B0YNW6</accession>
<proteinExistence type="inferred from homology"/>
<comment type="caution">
    <text evidence="6">The sequence shown here is derived from an EMBL/GenBank/DDBJ whole genome shotgun (WGS) entry which is preliminary data.</text>
</comment>
<gene>
    <name evidence="6" type="ORF">F4Y42_04905</name>
</gene>
<evidence type="ECO:0000256" key="1">
    <source>
        <dbReference type="ARBA" id="ARBA00001946"/>
    </source>
</evidence>
<dbReference type="InterPro" id="IPR020084">
    <property type="entry name" value="NUDIX_hydrolase_CS"/>
</dbReference>
<dbReference type="PROSITE" id="PS00893">
    <property type="entry name" value="NUDIX_BOX"/>
    <property type="match status" value="1"/>
</dbReference>
<feature type="domain" description="Nudix hydrolase" evidence="5">
    <location>
        <begin position="63"/>
        <end position="193"/>
    </location>
</feature>
<evidence type="ECO:0000256" key="3">
    <source>
        <dbReference type="ARBA" id="ARBA00022842"/>
    </source>
</evidence>
<evidence type="ECO:0000256" key="4">
    <source>
        <dbReference type="RuleBase" id="RU003476"/>
    </source>
</evidence>
<dbReference type="CDD" id="cd04673">
    <property type="entry name" value="NUDIX_ADPRase"/>
    <property type="match status" value="1"/>
</dbReference>
<dbReference type="PANTHER" id="PTHR43222">
    <property type="entry name" value="NUDIX HYDROLASE 23"/>
    <property type="match status" value="1"/>
</dbReference>